<evidence type="ECO:0000313" key="2">
    <source>
        <dbReference type="Proteomes" id="UP000008177"/>
    </source>
</evidence>
<protein>
    <submittedName>
        <fullName evidence="1">Uncharacterized protein</fullName>
    </submittedName>
</protein>
<dbReference type="InParanoid" id="G2XVK9"/>
<dbReference type="EMBL" id="FQ790271">
    <property type="protein sequence ID" value="CCD44529.1"/>
    <property type="molecule type" value="Genomic_DNA"/>
</dbReference>
<name>G2XVK9_BOTF4</name>
<organism evidence="1 2">
    <name type="scientific">Botryotinia fuckeliana (strain T4)</name>
    <name type="common">Noble rot fungus</name>
    <name type="synonym">Botrytis cinerea</name>
    <dbReference type="NCBI Taxonomy" id="999810"/>
    <lineage>
        <taxon>Eukaryota</taxon>
        <taxon>Fungi</taxon>
        <taxon>Dikarya</taxon>
        <taxon>Ascomycota</taxon>
        <taxon>Pezizomycotina</taxon>
        <taxon>Leotiomycetes</taxon>
        <taxon>Helotiales</taxon>
        <taxon>Sclerotiniaceae</taxon>
        <taxon>Botrytis</taxon>
    </lineage>
</organism>
<evidence type="ECO:0000313" key="1">
    <source>
        <dbReference type="EMBL" id="CCD44529.1"/>
    </source>
</evidence>
<gene>
    <name evidence="1" type="ORF">BofuT4_P054300.1</name>
</gene>
<dbReference type="HOGENOM" id="CLU_2133124_0_0_1"/>
<dbReference type="Proteomes" id="UP000008177">
    <property type="component" value="Unplaced contigs"/>
</dbReference>
<dbReference type="AlphaFoldDB" id="G2XVK9"/>
<accession>G2XVK9</accession>
<sequence length="113" mass="12874">MNLVGWYNRNRCGSLSCWHLYLFPLFGLQTCIADKGFSLAFLRVRVCECEAKAPGVLAYRHASYWRPRILAPRRRHVCHPANVEEKEEVKNRIGIGASSEAEKLESKANPNTV</sequence>
<proteinExistence type="predicted"/>
<reference evidence="2" key="1">
    <citation type="journal article" date="2011" name="PLoS Genet.">
        <title>Genomic analysis of the necrotrophic fungal pathogens Sclerotinia sclerotiorum and Botrytis cinerea.</title>
        <authorList>
            <person name="Amselem J."/>
            <person name="Cuomo C.A."/>
            <person name="van Kan J.A."/>
            <person name="Viaud M."/>
            <person name="Benito E.P."/>
            <person name="Couloux A."/>
            <person name="Coutinho P.M."/>
            <person name="de Vries R.P."/>
            <person name="Dyer P.S."/>
            <person name="Fillinger S."/>
            <person name="Fournier E."/>
            <person name="Gout L."/>
            <person name="Hahn M."/>
            <person name="Kohn L."/>
            <person name="Lapalu N."/>
            <person name="Plummer K.M."/>
            <person name="Pradier J.M."/>
            <person name="Quevillon E."/>
            <person name="Sharon A."/>
            <person name="Simon A."/>
            <person name="ten Have A."/>
            <person name="Tudzynski B."/>
            <person name="Tudzynski P."/>
            <person name="Wincker P."/>
            <person name="Andrew M."/>
            <person name="Anthouard V."/>
            <person name="Beever R.E."/>
            <person name="Beffa R."/>
            <person name="Benoit I."/>
            <person name="Bouzid O."/>
            <person name="Brault B."/>
            <person name="Chen Z."/>
            <person name="Choquer M."/>
            <person name="Collemare J."/>
            <person name="Cotton P."/>
            <person name="Danchin E.G."/>
            <person name="Da Silva C."/>
            <person name="Gautier A."/>
            <person name="Giraud C."/>
            <person name="Giraud T."/>
            <person name="Gonzalez C."/>
            <person name="Grossetete S."/>
            <person name="Guldener U."/>
            <person name="Henrissat B."/>
            <person name="Howlett B.J."/>
            <person name="Kodira C."/>
            <person name="Kretschmer M."/>
            <person name="Lappartient A."/>
            <person name="Leroch M."/>
            <person name="Levis C."/>
            <person name="Mauceli E."/>
            <person name="Neuveglise C."/>
            <person name="Oeser B."/>
            <person name="Pearson M."/>
            <person name="Poulain J."/>
            <person name="Poussereau N."/>
            <person name="Quesneville H."/>
            <person name="Rascle C."/>
            <person name="Schumacher J."/>
            <person name="Segurens B."/>
            <person name="Sexton A."/>
            <person name="Silva E."/>
            <person name="Sirven C."/>
            <person name="Soanes D.M."/>
            <person name="Talbot N.J."/>
            <person name="Templeton M."/>
            <person name="Yandava C."/>
            <person name="Yarden O."/>
            <person name="Zeng Q."/>
            <person name="Rollins J.A."/>
            <person name="Lebrun M.H."/>
            <person name="Dickman M."/>
        </authorList>
    </citation>
    <scope>NUCLEOTIDE SEQUENCE [LARGE SCALE GENOMIC DNA]</scope>
    <source>
        <strain evidence="2">T4</strain>
    </source>
</reference>